<accession>A0A316APY3</accession>
<name>A0A316APY3_9BACT</name>
<protein>
    <recommendedName>
        <fullName evidence="3">Thioredoxin domain-containing protein</fullName>
    </recommendedName>
</protein>
<dbReference type="InterPro" id="IPR036249">
    <property type="entry name" value="Thioredoxin-like_sf"/>
</dbReference>
<dbReference type="OrthoDB" id="909141at2"/>
<dbReference type="Gene3D" id="3.40.30.10">
    <property type="entry name" value="Glutaredoxin"/>
    <property type="match status" value="1"/>
</dbReference>
<dbReference type="AlphaFoldDB" id="A0A316APY3"/>
<dbReference type="SUPFAM" id="SSF52833">
    <property type="entry name" value="Thioredoxin-like"/>
    <property type="match status" value="1"/>
</dbReference>
<proteinExistence type="predicted"/>
<sequence length="491" mass="55424">MPRIYKYSLSLLLVLLGSRFILAQSTSKLVISGAQGLTGVITLVQEDVGFHPNLGVGLADSKLAAVASVPMAKRTIDSLDVALTTPTIFRLQYAGEGVNKTWILYVEPGDELMARVEANHDIYFEGTRASYQEFLKTYFLENQYQYLPVFGFKPTQVDNQMVVVQSDSLKMLRERAFKDFKANTTVSKAFEGYVRGVTLAEPMVMSRLIQERIMRKNRVKTLDAEQQKLLDDYSLANFEILPDEALLSKAYRDELRNWVLIPTLRKYPVDKATRFEISPEAIHDLYLFSKAKLAPYPKQQEYLLTYWLNYANTAVASIEPGKSLMADYESTLPHSPYIPYLKNQVATREKLVPGSSLPALALQKTDGSIVEIDRWKGLPLVLVFAYSIGQHEPDLKKMEEQFSGKVQFAYVSVIRGLGADTWKTYVKDRPTAIHLWATDDQIGKMEDALAIDIRYPFLVANGQGKILNRWIPQEFPDNAALNAAIQKALAP</sequence>
<organism evidence="1 2">
    <name type="scientific">Dyadobacter jejuensis</name>
    <dbReference type="NCBI Taxonomy" id="1082580"/>
    <lineage>
        <taxon>Bacteria</taxon>
        <taxon>Pseudomonadati</taxon>
        <taxon>Bacteroidota</taxon>
        <taxon>Cytophagia</taxon>
        <taxon>Cytophagales</taxon>
        <taxon>Spirosomataceae</taxon>
        <taxon>Dyadobacter</taxon>
    </lineage>
</organism>
<dbReference type="RefSeq" id="WP_109673364.1">
    <property type="nucleotide sequence ID" value="NZ_QGDT01000002.1"/>
</dbReference>
<keyword evidence="2" id="KW-1185">Reference proteome</keyword>
<evidence type="ECO:0000313" key="1">
    <source>
        <dbReference type="EMBL" id="PWJ59496.1"/>
    </source>
</evidence>
<evidence type="ECO:0008006" key="3">
    <source>
        <dbReference type="Google" id="ProtNLM"/>
    </source>
</evidence>
<dbReference type="Proteomes" id="UP000245880">
    <property type="component" value="Unassembled WGS sequence"/>
</dbReference>
<reference evidence="1 2" key="1">
    <citation type="submission" date="2018-03" db="EMBL/GenBank/DDBJ databases">
        <title>Genomic Encyclopedia of Archaeal and Bacterial Type Strains, Phase II (KMG-II): from individual species to whole genera.</title>
        <authorList>
            <person name="Goeker M."/>
        </authorList>
    </citation>
    <scope>NUCLEOTIDE SEQUENCE [LARGE SCALE GENOMIC DNA]</scope>
    <source>
        <strain evidence="1 2">DSM 100346</strain>
    </source>
</reference>
<comment type="caution">
    <text evidence="1">The sequence shown here is derived from an EMBL/GenBank/DDBJ whole genome shotgun (WGS) entry which is preliminary data.</text>
</comment>
<dbReference type="EMBL" id="QGDT01000002">
    <property type="protein sequence ID" value="PWJ59496.1"/>
    <property type="molecule type" value="Genomic_DNA"/>
</dbReference>
<gene>
    <name evidence="1" type="ORF">CLV98_102330</name>
</gene>
<evidence type="ECO:0000313" key="2">
    <source>
        <dbReference type="Proteomes" id="UP000245880"/>
    </source>
</evidence>